<evidence type="ECO:0008006" key="3">
    <source>
        <dbReference type="Google" id="ProtNLM"/>
    </source>
</evidence>
<keyword evidence="2" id="KW-1185">Reference proteome</keyword>
<evidence type="ECO:0000313" key="2">
    <source>
        <dbReference type="Proteomes" id="UP000222542"/>
    </source>
</evidence>
<dbReference type="PANTHER" id="PTHR33223:SF8">
    <property type="entry name" value="OS04G0172440 PROTEIN"/>
    <property type="match status" value="1"/>
</dbReference>
<protein>
    <recommendedName>
        <fullName evidence="3">Retrotransposon gag domain-containing protein</fullName>
    </recommendedName>
</protein>
<dbReference type="EMBL" id="AYRZ02000004">
    <property type="protein sequence ID" value="PHT84315.1"/>
    <property type="molecule type" value="Genomic_DNA"/>
</dbReference>
<name>A0A2G2ZQS9_CAPAN</name>
<dbReference type="PANTHER" id="PTHR33223">
    <property type="entry name" value="CCHC-TYPE DOMAIN-CONTAINING PROTEIN"/>
    <property type="match status" value="1"/>
</dbReference>
<comment type="caution">
    <text evidence="1">The sequence shown here is derived from an EMBL/GenBank/DDBJ whole genome shotgun (WGS) entry which is preliminary data.</text>
</comment>
<proteinExistence type="predicted"/>
<organism evidence="1 2">
    <name type="scientific">Capsicum annuum</name>
    <name type="common">Capsicum pepper</name>
    <dbReference type="NCBI Taxonomy" id="4072"/>
    <lineage>
        <taxon>Eukaryota</taxon>
        <taxon>Viridiplantae</taxon>
        <taxon>Streptophyta</taxon>
        <taxon>Embryophyta</taxon>
        <taxon>Tracheophyta</taxon>
        <taxon>Spermatophyta</taxon>
        <taxon>Magnoliopsida</taxon>
        <taxon>eudicotyledons</taxon>
        <taxon>Gunneridae</taxon>
        <taxon>Pentapetalae</taxon>
        <taxon>asterids</taxon>
        <taxon>lamiids</taxon>
        <taxon>Solanales</taxon>
        <taxon>Solanaceae</taxon>
        <taxon>Solanoideae</taxon>
        <taxon>Capsiceae</taxon>
        <taxon>Capsicum</taxon>
    </lineage>
</organism>
<reference evidence="1 2" key="2">
    <citation type="journal article" date="2017" name="Genome Biol.">
        <title>New reference genome sequences of hot pepper reveal the massive evolution of plant disease-resistance genes by retroduplication.</title>
        <authorList>
            <person name="Kim S."/>
            <person name="Park J."/>
            <person name="Yeom S.I."/>
            <person name="Kim Y.M."/>
            <person name="Seo E."/>
            <person name="Kim K.T."/>
            <person name="Kim M.S."/>
            <person name="Lee J.M."/>
            <person name="Cheong K."/>
            <person name="Shin H.S."/>
            <person name="Kim S.B."/>
            <person name="Han K."/>
            <person name="Lee J."/>
            <person name="Park M."/>
            <person name="Lee H.A."/>
            <person name="Lee H.Y."/>
            <person name="Lee Y."/>
            <person name="Oh S."/>
            <person name="Lee J.H."/>
            <person name="Choi E."/>
            <person name="Choi E."/>
            <person name="Lee S.E."/>
            <person name="Jeon J."/>
            <person name="Kim H."/>
            <person name="Choi G."/>
            <person name="Song H."/>
            <person name="Lee J."/>
            <person name="Lee S.C."/>
            <person name="Kwon J.K."/>
            <person name="Lee H.Y."/>
            <person name="Koo N."/>
            <person name="Hong Y."/>
            <person name="Kim R.W."/>
            <person name="Kang W.H."/>
            <person name="Huh J.H."/>
            <person name="Kang B.C."/>
            <person name="Yang T.J."/>
            <person name="Lee Y.H."/>
            <person name="Bennetzen J.L."/>
            <person name="Choi D."/>
        </authorList>
    </citation>
    <scope>NUCLEOTIDE SEQUENCE [LARGE SCALE GENOMIC DNA]</scope>
    <source>
        <strain evidence="2">cv. CM334</strain>
    </source>
</reference>
<sequence length="112" mass="12916">MTRKLRSLELAMKNLQGLGGYKSVSYKDLCMFPGVHLPFDFKMPKFEKYDGHGDLIAHLRHYCNQLKGAGGKEELLMAYFGEILSGLASEWFVDQHIDKWISWDDLANEFVQ</sequence>
<gene>
    <name evidence="1" type="ORF">T459_12758</name>
</gene>
<reference evidence="1 2" key="1">
    <citation type="journal article" date="2014" name="Nat. Genet.">
        <title>Genome sequence of the hot pepper provides insights into the evolution of pungency in Capsicum species.</title>
        <authorList>
            <person name="Kim S."/>
            <person name="Park M."/>
            <person name="Yeom S.I."/>
            <person name="Kim Y.M."/>
            <person name="Lee J.M."/>
            <person name="Lee H.A."/>
            <person name="Seo E."/>
            <person name="Choi J."/>
            <person name="Cheong K."/>
            <person name="Kim K.T."/>
            <person name="Jung K."/>
            <person name="Lee G.W."/>
            <person name="Oh S.K."/>
            <person name="Bae C."/>
            <person name="Kim S.B."/>
            <person name="Lee H.Y."/>
            <person name="Kim S.Y."/>
            <person name="Kim M.S."/>
            <person name="Kang B.C."/>
            <person name="Jo Y.D."/>
            <person name="Yang H.B."/>
            <person name="Jeong H.J."/>
            <person name="Kang W.H."/>
            <person name="Kwon J.K."/>
            <person name="Shin C."/>
            <person name="Lim J.Y."/>
            <person name="Park J.H."/>
            <person name="Huh J.H."/>
            <person name="Kim J.S."/>
            <person name="Kim B.D."/>
            <person name="Cohen O."/>
            <person name="Paran I."/>
            <person name="Suh M.C."/>
            <person name="Lee S.B."/>
            <person name="Kim Y.K."/>
            <person name="Shin Y."/>
            <person name="Noh S.J."/>
            <person name="Park J."/>
            <person name="Seo Y.S."/>
            <person name="Kwon S.Y."/>
            <person name="Kim H.A."/>
            <person name="Park J.M."/>
            <person name="Kim H.J."/>
            <person name="Choi S.B."/>
            <person name="Bosland P.W."/>
            <person name="Reeves G."/>
            <person name="Jo S.H."/>
            <person name="Lee B.W."/>
            <person name="Cho H.T."/>
            <person name="Choi H.S."/>
            <person name="Lee M.S."/>
            <person name="Yu Y."/>
            <person name="Do Choi Y."/>
            <person name="Park B.S."/>
            <person name="van Deynze A."/>
            <person name="Ashrafi H."/>
            <person name="Hill T."/>
            <person name="Kim W.T."/>
            <person name="Pai H.S."/>
            <person name="Ahn H.K."/>
            <person name="Yeam I."/>
            <person name="Giovannoni J.J."/>
            <person name="Rose J.K."/>
            <person name="Sorensen I."/>
            <person name="Lee S.J."/>
            <person name="Kim R.W."/>
            <person name="Choi I.Y."/>
            <person name="Choi B.S."/>
            <person name="Lim J.S."/>
            <person name="Lee Y.H."/>
            <person name="Choi D."/>
        </authorList>
    </citation>
    <scope>NUCLEOTIDE SEQUENCE [LARGE SCALE GENOMIC DNA]</scope>
    <source>
        <strain evidence="2">cv. CM334</strain>
    </source>
</reference>
<dbReference type="Gramene" id="PHT84315">
    <property type="protein sequence ID" value="PHT84315"/>
    <property type="gene ID" value="T459_12758"/>
</dbReference>
<accession>A0A2G2ZQS9</accession>
<dbReference type="AlphaFoldDB" id="A0A2G2ZQS9"/>
<dbReference type="Proteomes" id="UP000222542">
    <property type="component" value="Unassembled WGS sequence"/>
</dbReference>
<evidence type="ECO:0000313" key="1">
    <source>
        <dbReference type="EMBL" id="PHT84315.1"/>
    </source>
</evidence>